<dbReference type="Pfam" id="PF20431">
    <property type="entry name" value="E_motif"/>
    <property type="match status" value="1"/>
</dbReference>
<comment type="caution">
    <text evidence="1">The sequence shown here is derived from an EMBL/GenBank/DDBJ whole genome shotgun (WGS) entry which is preliminary data.</text>
</comment>
<dbReference type="Proteomes" id="UP000233551">
    <property type="component" value="Unassembled WGS sequence"/>
</dbReference>
<name>A0A2I0KVD4_PUNGR</name>
<dbReference type="GO" id="GO:0009451">
    <property type="term" value="P:RNA modification"/>
    <property type="evidence" value="ECO:0007669"/>
    <property type="project" value="InterPro"/>
</dbReference>
<dbReference type="OrthoDB" id="1248375at2759"/>
<dbReference type="Gene3D" id="1.25.40.10">
    <property type="entry name" value="Tetratricopeptide repeat domain"/>
    <property type="match status" value="5"/>
</dbReference>
<dbReference type="PROSITE" id="PS51375">
    <property type="entry name" value="PPR"/>
    <property type="match status" value="6"/>
</dbReference>
<dbReference type="GO" id="GO:0003723">
    <property type="term" value="F:RNA binding"/>
    <property type="evidence" value="ECO:0007669"/>
    <property type="project" value="InterPro"/>
</dbReference>
<dbReference type="InterPro" id="IPR046960">
    <property type="entry name" value="PPR_At4g14850-like_plant"/>
</dbReference>
<gene>
    <name evidence="1" type="ORF">CRG98_007165</name>
</gene>
<dbReference type="InterPro" id="IPR011990">
    <property type="entry name" value="TPR-like_helical_dom_sf"/>
</dbReference>
<accession>A0A2I0KVD4</accession>
<dbReference type="STRING" id="22663.A0A2I0KVD4"/>
<evidence type="ECO:0000313" key="2">
    <source>
        <dbReference type="Proteomes" id="UP000233551"/>
    </source>
</evidence>
<dbReference type="AlphaFoldDB" id="A0A2I0KVD4"/>
<proteinExistence type="predicted"/>
<dbReference type="GeneID" id="116206018"/>
<dbReference type="InterPro" id="IPR046848">
    <property type="entry name" value="E_motif"/>
</dbReference>
<organism evidence="1 2">
    <name type="scientific">Punica granatum</name>
    <name type="common">Pomegranate</name>
    <dbReference type="NCBI Taxonomy" id="22663"/>
    <lineage>
        <taxon>Eukaryota</taxon>
        <taxon>Viridiplantae</taxon>
        <taxon>Streptophyta</taxon>
        <taxon>Embryophyta</taxon>
        <taxon>Tracheophyta</taxon>
        <taxon>Spermatophyta</taxon>
        <taxon>Magnoliopsida</taxon>
        <taxon>eudicotyledons</taxon>
        <taxon>Gunneridae</taxon>
        <taxon>Pentapetalae</taxon>
        <taxon>rosids</taxon>
        <taxon>malvids</taxon>
        <taxon>Myrtales</taxon>
        <taxon>Lythraceae</taxon>
        <taxon>Punica</taxon>
    </lineage>
</organism>
<dbReference type="SUPFAM" id="SSF48452">
    <property type="entry name" value="TPR-like"/>
    <property type="match status" value="1"/>
</dbReference>
<dbReference type="EMBL" id="PGOL01000327">
    <property type="protein sequence ID" value="PKI72419.1"/>
    <property type="molecule type" value="Genomic_DNA"/>
</dbReference>
<dbReference type="FunFam" id="1.25.40.10:FF:000090">
    <property type="entry name" value="Pentatricopeptide repeat-containing protein, chloroplastic"/>
    <property type="match status" value="1"/>
</dbReference>
<reference evidence="1 2" key="1">
    <citation type="submission" date="2017-11" db="EMBL/GenBank/DDBJ databases">
        <title>De-novo sequencing of pomegranate (Punica granatum L.) genome.</title>
        <authorList>
            <person name="Akparov Z."/>
            <person name="Amiraslanov A."/>
            <person name="Hajiyeva S."/>
            <person name="Abbasov M."/>
            <person name="Kaur K."/>
            <person name="Hamwieh A."/>
            <person name="Solovyev V."/>
            <person name="Salamov A."/>
            <person name="Braich B."/>
            <person name="Kosarev P."/>
            <person name="Mahmoud A."/>
            <person name="Hajiyev E."/>
            <person name="Babayeva S."/>
            <person name="Izzatullayeva V."/>
            <person name="Mammadov A."/>
            <person name="Mammadov A."/>
            <person name="Sharifova S."/>
            <person name="Ojaghi J."/>
            <person name="Eynullazada K."/>
            <person name="Bayramov B."/>
            <person name="Abdulazimova A."/>
            <person name="Shahmuradov I."/>
        </authorList>
    </citation>
    <scope>NUCLEOTIDE SEQUENCE [LARGE SCALE GENOMIC DNA]</scope>
    <source>
        <strain evidence="2">cv. AG2017</strain>
        <tissue evidence="1">Leaf</tissue>
    </source>
</reference>
<dbReference type="Pfam" id="PF01535">
    <property type="entry name" value="PPR"/>
    <property type="match status" value="4"/>
</dbReference>
<protein>
    <submittedName>
        <fullName evidence="1">Uncharacterized protein</fullName>
    </submittedName>
</protein>
<keyword evidence="2" id="KW-1185">Reference proteome</keyword>
<dbReference type="InterPro" id="IPR002885">
    <property type="entry name" value="PPR_rpt"/>
</dbReference>
<dbReference type="PANTHER" id="PTHR47926">
    <property type="entry name" value="PENTATRICOPEPTIDE REPEAT-CONTAINING PROTEIN"/>
    <property type="match status" value="1"/>
</dbReference>
<sequence length="730" mass="81897">MLVKPKAFPLRTWTKLSQFPSLRRSVTTQQADVISTNISITQHLRSGKLDTARKMFDEMPERSVVSWNTMISGYSKWGRYPDALSLVSSMHRSGMKLNETTFSTVLSICANSKSLKGGKEIHSLILRSGSERFELVGSALLYFYANCAGAQEAEWIFEEFIHMNDRLWNLMIVAYVQYDWMEDAMDVFERMPRRDVAAWTSLISGFAKQEDAGSQETALELFQLMRETGEVAPNEFTLDCILRTSCKLGVSRLGLAIHGLVIKYGLQSDDSISSALIEFYSSCEAINEARRVYDGAVNPSLNASNALLEGLVSMGRINDAEVIFNGLSELKPISYNLMIKGYGLNGQVKDSKRLFDKMPQRTIASFNTMIAVYSRNGEINKAMQLFDEIKGEGNPVSWNSMISGCIQNGHYEDAFKLYREGRELSITRTRSTFSALFHACSCLGSLKLGQMLHAHVLKTPHQSNVYVGTSLVDMYSRCGSIDDARRSFSSISLPNVAAWTALINAYAHHRLGSEAIRLFEEMLENGVCPNSATFVGILSACGHSGLIEEGMRIYRAMGNYGIIPTFEHYACVANLLGRSGYLKEAEEFIDQMPIKADGVVWGALLSACWFWADMEAAERVAEKMFRIDYNNVSAHVILSNIYALSGRWREKRKVRKQLRGLALKKDPGRSWIELNSGFHAFSVEDRGHPQCDLIYWTLERITANVNSLVMLDYVSERTDDIADVNTTVPL</sequence>
<dbReference type="NCBIfam" id="TIGR00756">
    <property type="entry name" value="PPR"/>
    <property type="match status" value="6"/>
</dbReference>
<dbReference type="Pfam" id="PF13041">
    <property type="entry name" value="PPR_2"/>
    <property type="match status" value="3"/>
</dbReference>
<evidence type="ECO:0000313" key="1">
    <source>
        <dbReference type="EMBL" id="PKI72419.1"/>
    </source>
</evidence>
<dbReference type="PANTHER" id="PTHR47926:SF347">
    <property type="entry name" value="PENTATRICOPEPTIDE REPEAT-CONTAINING PROTEIN"/>
    <property type="match status" value="1"/>
</dbReference>